<feature type="domain" description="Aminoacyl-transfer RNA synthetases class-II family profile" evidence="8">
    <location>
        <begin position="38"/>
        <end position="285"/>
    </location>
</feature>
<comment type="catalytic activity">
    <reaction evidence="6 7">
        <text>tRNA(Pro) + L-proline + ATP = L-prolyl-tRNA(Pro) + AMP + diphosphate</text>
        <dbReference type="Rhea" id="RHEA:14305"/>
        <dbReference type="Rhea" id="RHEA-COMP:9700"/>
        <dbReference type="Rhea" id="RHEA-COMP:9702"/>
        <dbReference type="ChEBI" id="CHEBI:30616"/>
        <dbReference type="ChEBI" id="CHEBI:33019"/>
        <dbReference type="ChEBI" id="CHEBI:60039"/>
        <dbReference type="ChEBI" id="CHEBI:78442"/>
        <dbReference type="ChEBI" id="CHEBI:78532"/>
        <dbReference type="ChEBI" id="CHEBI:456215"/>
        <dbReference type="EC" id="6.1.1.15"/>
    </reaction>
</comment>
<dbReference type="PANTHER" id="PTHR43382:SF2">
    <property type="entry name" value="BIFUNCTIONAL GLUTAMATE_PROLINE--TRNA LIGASE"/>
    <property type="match status" value="1"/>
</dbReference>
<keyword evidence="2 7" id="KW-0547">Nucleotide-binding</keyword>
<dbReference type="InterPro" id="IPR033721">
    <property type="entry name" value="ProRS_core_arch_euk"/>
</dbReference>
<evidence type="ECO:0000313" key="10">
    <source>
        <dbReference type="Proteomes" id="UP000176409"/>
    </source>
</evidence>
<evidence type="ECO:0000256" key="4">
    <source>
        <dbReference type="ARBA" id="ARBA00022917"/>
    </source>
</evidence>
<keyword evidence="7" id="KW-0963">Cytoplasm</keyword>
<dbReference type="NCBIfam" id="TIGR00408">
    <property type="entry name" value="proS_fam_I"/>
    <property type="match status" value="1"/>
</dbReference>
<organism evidence="9 10">
    <name type="scientific">Candidatus Gottesmanbacteria bacterium RIFCSPLOWO2_01_FULL_49_10</name>
    <dbReference type="NCBI Taxonomy" id="1798396"/>
    <lineage>
        <taxon>Bacteria</taxon>
        <taxon>Candidatus Gottesmaniibacteriota</taxon>
    </lineage>
</organism>
<comment type="domain">
    <text evidence="7">Consists of three domains: the N-terminal catalytic domain, the anticodon-binding domain and the C-terminal extension.</text>
</comment>
<comment type="subunit">
    <text evidence="7">Homodimer.</text>
</comment>
<dbReference type="GO" id="GO:0017101">
    <property type="term" value="C:aminoacyl-tRNA synthetase multienzyme complex"/>
    <property type="evidence" value="ECO:0007669"/>
    <property type="project" value="TreeGrafter"/>
</dbReference>
<dbReference type="SUPFAM" id="SSF52954">
    <property type="entry name" value="Class II aaRS ABD-related"/>
    <property type="match status" value="1"/>
</dbReference>
<dbReference type="InterPro" id="IPR017449">
    <property type="entry name" value="Pro-tRNA_synth_II"/>
</dbReference>
<dbReference type="Gene3D" id="3.30.930.10">
    <property type="entry name" value="Bira Bifunctional Protein, Domain 2"/>
    <property type="match status" value="1"/>
</dbReference>
<dbReference type="FunFam" id="3.30.930.10:FF:000037">
    <property type="entry name" value="Proline--tRNA ligase"/>
    <property type="match status" value="1"/>
</dbReference>
<dbReference type="CDD" id="cd00778">
    <property type="entry name" value="ProRS_core_arch_euk"/>
    <property type="match status" value="1"/>
</dbReference>
<comment type="caution">
    <text evidence="9">The sequence shown here is derived from an EMBL/GenBank/DDBJ whole genome shotgun (WGS) entry which is preliminary data.</text>
</comment>
<dbReference type="CDD" id="cd00862">
    <property type="entry name" value="ProRS_anticodon_zinc"/>
    <property type="match status" value="1"/>
</dbReference>
<evidence type="ECO:0000313" key="9">
    <source>
        <dbReference type="EMBL" id="OGG30711.1"/>
    </source>
</evidence>
<reference evidence="9 10" key="1">
    <citation type="journal article" date="2016" name="Nat. Commun.">
        <title>Thousands of microbial genomes shed light on interconnected biogeochemical processes in an aquifer system.</title>
        <authorList>
            <person name="Anantharaman K."/>
            <person name="Brown C.T."/>
            <person name="Hug L.A."/>
            <person name="Sharon I."/>
            <person name="Castelle C.J."/>
            <person name="Probst A.J."/>
            <person name="Thomas B.C."/>
            <person name="Singh A."/>
            <person name="Wilkins M.J."/>
            <person name="Karaoz U."/>
            <person name="Brodie E.L."/>
            <person name="Williams K.H."/>
            <person name="Hubbard S.S."/>
            <person name="Banfield J.F."/>
        </authorList>
    </citation>
    <scope>NUCLEOTIDE SEQUENCE [LARGE SCALE GENOMIC DNA]</scope>
</reference>
<dbReference type="Pfam" id="PF00587">
    <property type="entry name" value="tRNA-synt_2b"/>
    <property type="match status" value="1"/>
</dbReference>
<sequence length="482" mass="55307">MKQQFEKKELKKKSENLSEWYTDVILKAELADYAPVKGMMVIRPYGYAIWEKVQEVMNAYMKSAGVQNAYFPLFIPHSLLEKEKEHVKGFSPELAIVTIGGGEKLKDPLVVRPTSETIMYEMYRKWIHSWRDLPLLINQWNNVVRWEKRTYLFLRTMEFLWHEAHTAHEDEEGAIDMCLKALQWYKTIYEEYYAIPTIIGVKSQSEKFAGAKQTYTVEMLMPDGKALQGATSHNLGQNFSVPFELKFQNREGKEAYVWQTSWAITTRSIGALVLTHGDDNGLILPPKIAPIQAIIVPILAKDVDRTGLQGYCQEMKEALTNSGVRVVVDENEAESVGRKFNKWEVKGVPLRLEVGQKELAARSVVVVRRDIGKKETVKREAMLVRIESLLKEIQEVRYVASKAFLDANTRPAASYEELKEIMNTNRGFIRAFWCEDAACETAIKEETKASTRCLPLDAKEEKGFCVRCGKPATHRWIFAQAY</sequence>
<dbReference type="PANTHER" id="PTHR43382">
    <property type="entry name" value="PROLYL-TRNA SYNTHETASE"/>
    <property type="match status" value="1"/>
</dbReference>
<keyword evidence="3 7" id="KW-0067">ATP-binding</keyword>
<dbReference type="SUPFAM" id="SSF55681">
    <property type="entry name" value="Class II aaRS and biotin synthetases"/>
    <property type="match status" value="1"/>
</dbReference>
<dbReference type="PRINTS" id="PR01046">
    <property type="entry name" value="TRNASYNTHPRO"/>
</dbReference>
<dbReference type="Proteomes" id="UP000176409">
    <property type="component" value="Unassembled WGS sequence"/>
</dbReference>
<evidence type="ECO:0000256" key="3">
    <source>
        <dbReference type="ARBA" id="ARBA00022840"/>
    </source>
</evidence>
<dbReference type="InterPro" id="IPR002314">
    <property type="entry name" value="aa-tRNA-synt_IIb"/>
</dbReference>
<dbReference type="Gene3D" id="3.40.50.800">
    <property type="entry name" value="Anticodon-binding domain"/>
    <property type="match status" value="1"/>
</dbReference>
<name>A0A1F6B1A6_9BACT</name>
<evidence type="ECO:0000256" key="2">
    <source>
        <dbReference type="ARBA" id="ARBA00022741"/>
    </source>
</evidence>
<dbReference type="Pfam" id="PF03129">
    <property type="entry name" value="HGTP_anticodon"/>
    <property type="match status" value="1"/>
</dbReference>
<evidence type="ECO:0000259" key="8">
    <source>
        <dbReference type="PROSITE" id="PS50862"/>
    </source>
</evidence>
<dbReference type="AlphaFoldDB" id="A0A1F6B1A6"/>
<dbReference type="InterPro" id="IPR016061">
    <property type="entry name" value="Pro-tRNA_ligase_II_C"/>
</dbReference>
<dbReference type="GO" id="GO:0005737">
    <property type="term" value="C:cytoplasm"/>
    <property type="evidence" value="ECO:0007669"/>
    <property type="project" value="UniProtKB-SubCell"/>
</dbReference>
<dbReference type="Gene3D" id="3.30.110.30">
    <property type="entry name" value="C-terminal domain of ProRS"/>
    <property type="match status" value="1"/>
</dbReference>
<dbReference type="PROSITE" id="PS50862">
    <property type="entry name" value="AA_TRNA_LIGASE_II"/>
    <property type="match status" value="1"/>
</dbReference>
<evidence type="ECO:0000256" key="6">
    <source>
        <dbReference type="ARBA" id="ARBA00047671"/>
    </source>
</evidence>
<dbReference type="InterPro" id="IPR002316">
    <property type="entry name" value="Pro-tRNA-ligase_IIa"/>
</dbReference>
<dbReference type="HAMAP" id="MF_01571">
    <property type="entry name" value="Pro_tRNA_synth_type3"/>
    <property type="match status" value="1"/>
</dbReference>
<evidence type="ECO:0000256" key="1">
    <source>
        <dbReference type="ARBA" id="ARBA00022598"/>
    </source>
</evidence>
<protein>
    <recommendedName>
        <fullName evidence="7">Proline--tRNA ligase</fullName>
        <ecNumber evidence="7">6.1.1.15</ecNumber>
    </recommendedName>
    <alternativeName>
        <fullName evidence="7">Prolyl-tRNA synthetase</fullName>
        <shortName evidence="7">ProRS</shortName>
    </alternativeName>
</protein>
<comment type="similarity">
    <text evidence="7">Belongs to the class-II aminoacyl-tRNA synthetase family. ProS type 3 subfamily.</text>
</comment>
<dbReference type="Pfam" id="PF09180">
    <property type="entry name" value="ProRS-C_1"/>
    <property type="match status" value="1"/>
</dbReference>
<dbReference type="GO" id="GO:0004827">
    <property type="term" value="F:proline-tRNA ligase activity"/>
    <property type="evidence" value="ECO:0007669"/>
    <property type="project" value="UniProtKB-UniRule"/>
</dbReference>
<proteinExistence type="inferred from homology"/>
<evidence type="ECO:0000256" key="7">
    <source>
        <dbReference type="HAMAP-Rule" id="MF_01571"/>
    </source>
</evidence>
<dbReference type="InterPro" id="IPR006195">
    <property type="entry name" value="aa-tRNA-synth_II"/>
</dbReference>
<comment type="function">
    <text evidence="7">Catalyzes the attachment of proline to tRNA(Pro) in a two-step reaction: proline is first activated by ATP to form Pro-AMP and then transferred to the acceptor end of tRNA(Pro).</text>
</comment>
<dbReference type="InterPro" id="IPR045864">
    <property type="entry name" value="aa-tRNA-synth_II/BPL/LPL"/>
</dbReference>
<dbReference type="InterPro" id="IPR004154">
    <property type="entry name" value="Anticodon-bd"/>
</dbReference>
<dbReference type="STRING" id="1798396.A2973_05420"/>
<dbReference type="SMART" id="SM00946">
    <property type="entry name" value="ProRS-C_1"/>
    <property type="match status" value="1"/>
</dbReference>
<accession>A0A1F6B1A6</accession>
<dbReference type="EC" id="6.1.1.15" evidence="7"/>
<keyword evidence="5 7" id="KW-0030">Aminoacyl-tRNA synthetase</keyword>
<gene>
    <name evidence="7" type="primary">proS</name>
    <name evidence="9" type="ORF">A2973_05420</name>
</gene>
<keyword evidence="1 7" id="KW-0436">Ligase</keyword>
<dbReference type="SUPFAM" id="SSF64586">
    <property type="entry name" value="C-terminal domain of ProRS"/>
    <property type="match status" value="1"/>
</dbReference>
<dbReference type="GO" id="GO:0005524">
    <property type="term" value="F:ATP binding"/>
    <property type="evidence" value="ECO:0007669"/>
    <property type="project" value="UniProtKB-UniRule"/>
</dbReference>
<dbReference type="InterPro" id="IPR036621">
    <property type="entry name" value="Anticodon-bd_dom_sf"/>
</dbReference>
<dbReference type="GO" id="GO:0006433">
    <property type="term" value="P:prolyl-tRNA aminoacylation"/>
    <property type="evidence" value="ECO:0007669"/>
    <property type="project" value="UniProtKB-UniRule"/>
</dbReference>
<dbReference type="InterPro" id="IPR004499">
    <property type="entry name" value="Pro-tRNA-ligase_IIa_arc-type"/>
</dbReference>
<keyword evidence="4 7" id="KW-0648">Protein biosynthesis</keyword>
<comment type="subcellular location">
    <subcellularLocation>
        <location evidence="7">Cytoplasm</location>
    </subcellularLocation>
</comment>
<dbReference type="EMBL" id="MFJZ01000007">
    <property type="protein sequence ID" value="OGG30711.1"/>
    <property type="molecule type" value="Genomic_DNA"/>
</dbReference>
<evidence type="ECO:0000256" key="5">
    <source>
        <dbReference type="ARBA" id="ARBA00023146"/>
    </source>
</evidence>